<proteinExistence type="inferred from homology"/>
<keyword evidence="10" id="KW-1185">Reference proteome</keyword>
<organism evidence="9 10">
    <name type="scientific">Pseudobutyrivibrio ruminis</name>
    <dbReference type="NCBI Taxonomy" id="46206"/>
    <lineage>
        <taxon>Bacteria</taxon>
        <taxon>Bacillati</taxon>
        <taxon>Bacillota</taxon>
        <taxon>Clostridia</taxon>
        <taxon>Lachnospirales</taxon>
        <taxon>Lachnospiraceae</taxon>
        <taxon>Pseudobutyrivibrio</taxon>
    </lineage>
</organism>
<dbReference type="PANTHER" id="PTHR40074">
    <property type="entry name" value="O-ACETYLTRANSFERASE WECH"/>
    <property type="match status" value="1"/>
</dbReference>
<feature type="domain" description="Acyltransferase 3" evidence="8">
    <location>
        <begin position="6"/>
        <end position="337"/>
    </location>
</feature>
<evidence type="ECO:0000256" key="7">
    <source>
        <dbReference type="SAM" id="Phobius"/>
    </source>
</evidence>
<dbReference type="InterPro" id="IPR002656">
    <property type="entry name" value="Acyl_transf_3_dom"/>
</dbReference>
<feature type="transmembrane region" description="Helical" evidence="7">
    <location>
        <begin position="136"/>
        <end position="156"/>
    </location>
</feature>
<feature type="transmembrane region" description="Helical" evidence="7">
    <location>
        <begin position="225"/>
        <end position="248"/>
    </location>
</feature>
<feature type="transmembrane region" description="Helical" evidence="7">
    <location>
        <begin position="12"/>
        <end position="32"/>
    </location>
</feature>
<evidence type="ECO:0000256" key="2">
    <source>
        <dbReference type="ARBA" id="ARBA00007400"/>
    </source>
</evidence>
<keyword evidence="5 7" id="KW-1133">Transmembrane helix</keyword>
<keyword evidence="3" id="KW-1003">Cell membrane</keyword>
<comment type="similarity">
    <text evidence="2">Belongs to the acyltransferase 3 family.</text>
</comment>
<evidence type="ECO:0000313" key="10">
    <source>
        <dbReference type="Proteomes" id="UP000224317"/>
    </source>
</evidence>
<accession>A0A2G3EAN4</accession>
<dbReference type="GO" id="GO:0009246">
    <property type="term" value="P:enterobacterial common antigen biosynthetic process"/>
    <property type="evidence" value="ECO:0007669"/>
    <property type="project" value="TreeGrafter"/>
</dbReference>
<protein>
    <recommendedName>
        <fullName evidence="8">Acyltransferase 3 domain-containing protein</fullName>
    </recommendedName>
</protein>
<feature type="transmembrane region" description="Helical" evidence="7">
    <location>
        <begin position="319"/>
        <end position="337"/>
    </location>
</feature>
<feature type="transmembrane region" description="Helical" evidence="7">
    <location>
        <begin position="86"/>
        <end position="104"/>
    </location>
</feature>
<dbReference type="EMBL" id="PDYH01000027">
    <property type="protein sequence ID" value="PHU40173.1"/>
    <property type="molecule type" value="Genomic_DNA"/>
</dbReference>
<reference evidence="9" key="1">
    <citation type="submission" date="2017-10" db="EMBL/GenBank/DDBJ databases">
        <title>Resolving the taxonomy of Roseburia spp., Eubacterium rectale and Agathobacter spp. through phylogenomic analysis.</title>
        <authorList>
            <person name="Sheridan P.O."/>
            <person name="Walker A.W."/>
            <person name="Duncan S.H."/>
            <person name="Scott K.P."/>
            <person name="Toole P.W.O."/>
            <person name="Luis P."/>
            <person name="Flint H.J."/>
        </authorList>
    </citation>
    <scope>NUCLEOTIDE SEQUENCE [LARGE SCALE GENOMIC DNA]</scope>
    <source>
        <strain evidence="9">JK10</strain>
    </source>
</reference>
<keyword evidence="6 7" id="KW-0472">Membrane</keyword>
<name>A0A2G3EAN4_9FIRM</name>
<keyword evidence="4 7" id="KW-0812">Transmembrane</keyword>
<dbReference type="Pfam" id="PF01757">
    <property type="entry name" value="Acyl_transf_3"/>
    <property type="match status" value="1"/>
</dbReference>
<feature type="transmembrane region" description="Helical" evidence="7">
    <location>
        <begin position="197"/>
        <end position="213"/>
    </location>
</feature>
<evidence type="ECO:0000256" key="1">
    <source>
        <dbReference type="ARBA" id="ARBA00004651"/>
    </source>
</evidence>
<evidence type="ECO:0000256" key="4">
    <source>
        <dbReference type="ARBA" id="ARBA00022692"/>
    </source>
</evidence>
<evidence type="ECO:0000313" key="9">
    <source>
        <dbReference type="EMBL" id="PHU40173.1"/>
    </source>
</evidence>
<feature type="transmembrane region" description="Helical" evidence="7">
    <location>
        <begin position="284"/>
        <end position="307"/>
    </location>
</feature>
<feature type="transmembrane region" description="Helical" evidence="7">
    <location>
        <begin position="168"/>
        <end position="185"/>
    </location>
</feature>
<dbReference type="PANTHER" id="PTHR40074:SF2">
    <property type="entry name" value="O-ACETYLTRANSFERASE WECH"/>
    <property type="match status" value="1"/>
</dbReference>
<dbReference type="AlphaFoldDB" id="A0A2G3EAN4"/>
<feature type="transmembrane region" description="Helical" evidence="7">
    <location>
        <begin position="254"/>
        <end position="272"/>
    </location>
</feature>
<dbReference type="RefSeq" id="WP_099413326.1">
    <property type="nucleotide sequence ID" value="NZ_PDYH01000027.1"/>
</dbReference>
<evidence type="ECO:0000256" key="5">
    <source>
        <dbReference type="ARBA" id="ARBA00022989"/>
    </source>
</evidence>
<comment type="subcellular location">
    <subcellularLocation>
        <location evidence="1">Cell membrane</location>
        <topology evidence="1">Multi-pass membrane protein</topology>
    </subcellularLocation>
</comment>
<dbReference type="GO" id="GO:0016413">
    <property type="term" value="F:O-acetyltransferase activity"/>
    <property type="evidence" value="ECO:0007669"/>
    <property type="project" value="TreeGrafter"/>
</dbReference>
<gene>
    <name evidence="9" type="ORF">CSX00_07630</name>
</gene>
<feature type="transmembrane region" description="Helical" evidence="7">
    <location>
        <begin position="44"/>
        <end position="65"/>
    </location>
</feature>
<evidence type="ECO:0000256" key="6">
    <source>
        <dbReference type="ARBA" id="ARBA00023136"/>
    </source>
</evidence>
<comment type="caution">
    <text evidence="9">The sequence shown here is derived from an EMBL/GenBank/DDBJ whole genome shotgun (WGS) entry which is preliminary data.</text>
</comment>
<dbReference type="GO" id="GO:0005886">
    <property type="term" value="C:plasma membrane"/>
    <property type="evidence" value="ECO:0007669"/>
    <property type="project" value="UniProtKB-SubCell"/>
</dbReference>
<evidence type="ECO:0000259" key="8">
    <source>
        <dbReference type="Pfam" id="PF01757"/>
    </source>
</evidence>
<evidence type="ECO:0000256" key="3">
    <source>
        <dbReference type="ARBA" id="ARBA00022475"/>
    </source>
</evidence>
<dbReference type="Proteomes" id="UP000224317">
    <property type="component" value="Unassembled WGS sequence"/>
</dbReference>
<sequence>MKKRIIGLDILRDIGVIFIFLYHFCIEYINLAHGTDPIMPSVNYFANIWARPASLFLFIISGYALMYNHEDELTTKEYYIRRFKGLFIPFYIAYTIMFLAYFAVNNVAAGSTSPLYTFVFTIIGVDAMVQEMSGGLGFYLIGEWFMSCIVFCYIFFPLFAKAVKKCKYVLLVVLTLWSGFMLFVFNPFDMQVEHNPLFVLLYFYVGMLLYELVGQKQILKNIRIICTVISVAIFVYLLLAGYTAIFPVVLNQPFEIVCVIWSLAMFLAIRDVDINPEKRIYKVITYISGISWNIILVHHMIIILLFKHYDISLYSRRETFTLFLLAIVLTWIGAIIVRNLNAKVKSAFVNK</sequence>